<evidence type="ECO:0000313" key="2">
    <source>
        <dbReference type="Proteomes" id="UP000054477"/>
    </source>
</evidence>
<reference evidence="1 2" key="1">
    <citation type="submission" date="2014-04" db="EMBL/GenBank/DDBJ databases">
        <authorList>
            <consortium name="DOE Joint Genome Institute"/>
            <person name="Kuo A."/>
            <person name="Kohler A."/>
            <person name="Nagy L.G."/>
            <person name="Floudas D."/>
            <person name="Copeland A."/>
            <person name="Barry K.W."/>
            <person name="Cichocki N."/>
            <person name="Veneault-Fourrey C."/>
            <person name="LaButti K."/>
            <person name="Lindquist E.A."/>
            <person name="Lipzen A."/>
            <person name="Lundell T."/>
            <person name="Morin E."/>
            <person name="Murat C."/>
            <person name="Sun H."/>
            <person name="Tunlid A."/>
            <person name="Henrissat B."/>
            <person name="Grigoriev I.V."/>
            <person name="Hibbett D.S."/>
            <person name="Martin F."/>
            <person name="Nordberg H.P."/>
            <person name="Cantor M.N."/>
            <person name="Hua S.X."/>
        </authorList>
    </citation>
    <scope>NUCLEOTIDE SEQUENCE [LARGE SCALE GENOMIC DNA]</scope>
    <source>
        <strain evidence="1 2">LaAM-08-1</strain>
    </source>
</reference>
<gene>
    <name evidence="1" type="ORF">K443DRAFT_117012</name>
</gene>
<dbReference type="Proteomes" id="UP000054477">
    <property type="component" value="Unassembled WGS sequence"/>
</dbReference>
<dbReference type="HOGENOM" id="CLU_3019898_0_0_1"/>
<protein>
    <submittedName>
        <fullName evidence="1">Uncharacterized protein</fullName>
    </submittedName>
</protein>
<evidence type="ECO:0000313" key="1">
    <source>
        <dbReference type="EMBL" id="KIJ90164.1"/>
    </source>
</evidence>
<dbReference type="EMBL" id="KN839264">
    <property type="protein sequence ID" value="KIJ90164.1"/>
    <property type="molecule type" value="Genomic_DNA"/>
</dbReference>
<proteinExistence type="predicted"/>
<dbReference type="AlphaFoldDB" id="A0A0C9WGW7"/>
<accession>A0A0C9WGW7</accession>
<keyword evidence="2" id="KW-1185">Reference proteome</keyword>
<feature type="non-terminal residue" evidence="1">
    <location>
        <position position="1"/>
    </location>
</feature>
<reference evidence="2" key="2">
    <citation type="submission" date="2015-01" db="EMBL/GenBank/DDBJ databases">
        <title>Evolutionary Origins and Diversification of the Mycorrhizal Mutualists.</title>
        <authorList>
            <consortium name="DOE Joint Genome Institute"/>
            <consortium name="Mycorrhizal Genomics Consortium"/>
            <person name="Kohler A."/>
            <person name="Kuo A."/>
            <person name="Nagy L.G."/>
            <person name="Floudas D."/>
            <person name="Copeland A."/>
            <person name="Barry K.W."/>
            <person name="Cichocki N."/>
            <person name="Veneault-Fourrey C."/>
            <person name="LaButti K."/>
            <person name="Lindquist E.A."/>
            <person name="Lipzen A."/>
            <person name="Lundell T."/>
            <person name="Morin E."/>
            <person name="Murat C."/>
            <person name="Riley R."/>
            <person name="Ohm R."/>
            <person name="Sun H."/>
            <person name="Tunlid A."/>
            <person name="Henrissat B."/>
            <person name="Grigoriev I.V."/>
            <person name="Hibbett D.S."/>
            <person name="Martin F."/>
        </authorList>
    </citation>
    <scope>NUCLEOTIDE SEQUENCE [LARGE SCALE GENOMIC DNA]</scope>
    <source>
        <strain evidence="2">LaAM-08-1</strain>
    </source>
</reference>
<dbReference type="OrthoDB" id="10408548at2759"/>
<organism evidence="1 2">
    <name type="scientific">Laccaria amethystina LaAM-08-1</name>
    <dbReference type="NCBI Taxonomy" id="1095629"/>
    <lineage>
        <taxon>Eukaryota</taxon>
        <taxon>Fungi</taxon>
        <taxon>Dikarya</taxon>
        <taxon>Basidiomycota</taxon>
        <taxon>Agaricomycotina</taxon>
        <taxon>Agaricomycetes</taxon>
        <taxon>Agaricomycetidae</taxon>
        <taxon>Agaricales</taxon>
        <taxon>Agaricineae</taxon>
        <taxon>Hydnangiaceae</taxon>
        <taxon>Laccaria</taxon>
    </lineage>
</organism>
<sequence length="56" mass="6100">VNGPLRMCHVVHTATTHAVLAVHSSAVTFSHCNARQPPPRHCLTLCRIGDDDATRQ</sequence>
<name>A0A0C9WGW7_9AGAR</name>